<proteinExistence type="predicted"/>
<comment type="caution">
    <text evidence="2">The sequence shown here is derived from an EMBL/GenBank/DDBJ whole genome shotgun (WGS) entry which is preliminary data.</text>
</comment>
<evidence type="ECO:0000313" key="3">
    <source>
        <dbReference type="Proteomes" id="UP001204524"/>
    </source>
</evidence>
<evidence type="ECO:0000256" key="1">
    <source>
        <dbReference type="SAM" id="SignalP"/>
    </source>
</evidence>
<feature type="signal peptide" evidence="1">
    <location>
        <begin position="1"/>
        <end position="30"/>
    </location>
</feature>
<dbReference type="Proteomes" id="UP001204524">
    <property type="component" value="Unassembled WGS sequence"/>
</dbReference>
<feature type="chain" id="PRO_5046663014" description="DUF732 domain-containing protein" evidence="1">
    <location>
        <begin position="31"/>
        <end position="105"/>
    </location>
</feature>
<evidence type="ECO:0008006" key="4">
    <source>
        <dbReference type="Google" id="ProtNLM"/>
    </source>
</evidence>
<keyword evidence="1" id="KW-0732">Signal</keyword>
<keyword evidence="3" id="KW-1185">Reference proteome</keyword>
<evidence type="ECO:0000313" key="2">
    <source>
        <dbReference type="EMBL" id="MCP3422898.1"/>
    </source>
</evidence>
<sequence>MTRTSRTAAGLAAVSLAAATVVLAPAAAQAKPDTDCMRAGISTLKTAGLFSTVARDGLPIATAVSVGVAPRAGTDVAALPDPLPLSVVLADHRAGDDSLFIYPWC</sequence>
<gene>
    <name evidence="2" type="ORF">NCI01_13925</name>
</gene>
<name>A0ABT1KYQ6_9ACTN</name>
<dbReference type="RefSeq" id="WP_254182086.1">
    <property type="nucleotide sequence ID" value="NZ_JANARS010000005.1"/>
</dbReference>
<accession>A0ABT1KYQ6</accession>
<reference evidence="2 3" key="1">
    <citation type="submission" date="2022-06" db="EMBL/GenBank/DDBJ databases">
        <authorList>
            <person name="So Y."/>
        </authorList>
    </citation>
    <scope>NUCLEOTIDE SEQUENCE [LARGE SCALE GENOMIC DNA]</scope>
    <source>
        <strain evidence="2 3">STR3</strain>
    </source>
</reference>
<organism evidence="2 3">
    <name type="scientific">Nocardioides pinisoli</name>
    <dbReference type="NCBI Taxonomy" id="2950279"/>
    <lineage>
        <taxon>Bacteria</taxon>
        <taxon>Bacillati</taxon>
        <taxon>Actinomycetota</taxon>
        <taxon>Actinomycetes</taxon>
        <taxon>Propionibacteriales</taxon>
        <taxon>Nocardioidaceae</taxon>
        <taxon>Nocardioides</taxon>
    </lineage>
</organism>
<protein>
    <recommendedName>
        <fullName evidence="4">DUF732 domain-containing protein</fullName>
    </recommendedName>
</protein>
<dbReference type="EMBL" id="JANARS010000005">
    <property type="protein sequence ID" value="MCP3422898.1"/>
    <property type="molecule type" value="Genomic_DNA"/>
</dbReference>